<organism evidence="3 4">
    <name type="scientific">Patiria miniata</name>
    <name type="common">Bat star</name>
    <name type="synonym">Asterina miniata</name>
    <dbReference type="NCBI Taxonomy" id="46514"/>
    <lineage>
        <taxon>Eukaryota</taxon>
        <taxon>Metazoa</taxon>
        <taxon>Echinodermata</taxon>
        <taxon>Eleutherozoa</taxon>
        <taxon>Asterozoa</taxon>
        <taxon>Asteroidea</taxon>
        <taxon>Valvatacea</taxon>
        <taxon>Valvatida</taxon>
        <taxon>Asterinidae</taxon>
        <taxon>Patiria</taxon>
    </lineage>
</organism>
<proteinExistence type="predicted"/>
<dbReference type="PROSITE" id="PS50017">
    <property type="entry name" value="DEATH_DOMAIN"/>
    <property type="match status" value="1"/>
</dbReference>
<evidence type="ECO:0000313" key="3">
    <source>
        <dbReference type="EnsemblMetazoa" id="XP_038045674.1"/>
    </source>
</evidence>
<feature type="domain" description="Death" evidence="2">
    <location>
        <begin position="95"/>
        <end position="160"/>
    </location>
</feature>
<dbReference type="InterPro" id="IPR000488">
    <property type="entry name" value="Death_dom"/>
</dbReference>
<evidence type="ECO:0000313" key="4">
    <source>
        <dbReference type="Proteomes" id="UP000887568"/>
    </source>
</evidence>
<feature type="compositionally biased region" description="Polar residues" evidence="1">
    <location>
        <begin position="12"/>
        <end position="30"/>
    </location>
</feature>
<sequence>MDKQPKAAPSAATGSPQPTGNIGNIGTVSGSNNPIIVGASGVSFTSYNYPMQGPGVPAPGPQQTPGQEPKVARLDDKTLHEVAERLSSKWTTLAVKELGFSTIQVETIENKFQNNFVRQGLDMLVSWKQAQSSSDKQQVTTLCTALKNIGRADIAGFLQG</sequence>
<evidence type="ECO:0000259" key="2">
    <source>
        <dbReference type="PROSITE" id="PS50017"/>
    </source>
</evidence>
<dbReference type="GeneID" id="119720178"/>
<name>A0A913Z1A4_PATMI</name>
<dbReference type="InterPro" id="IPR011029">
    <property type="entry name" value="DEATH-like_dom_sf"/>
</dbReference>
<dbReference type="SUPFAM" id="SSF47986">
    <property type="entry name" value="DEATH domain"/>
    <property type="match status" value="1"/>
</dbReference>
<dbReference type="AlphaFoldDB" id="A0A913Z1A4"/>
<feature type="region of interest" description="Disordered" evidence="1">
    <location>
        <begin position="1"/>
        <end position="30"/>
    </location>
</feature>
<dbReference type="Proteomes" id="UP000887568">
    <property type="component" value="Unplaced"/>
</dbReference>
<protein>
    <recommendedName>
        <fullName evidence="2">Death domain-containing protein</fullName>
    </recommendedName>
</protein>
<dbReference type="Pfam" id="PF00531">
    <property type="entry name" value="Death"/>
    <property type="match status" value="1"/>
</dbReference>
<dbReference type="Gene3D" id="1.10.533.10">
    <property type="entry name" value="Death Domain, Fas"/>
    <property type="match status" value="1"/>
</dbReference>
<accession>A0A913Z1A4</accession>
<keyword evidence="4" id="KW-1185">Reference proteome</keyword>
<dbReference type="RefSeq" id="XP_038045674.1">
    <property type="nucleotide sequence ID" value="XM_038189746.1"/>
</dbReference>
<dbReference type="CDD" id="cd01670">
    <property type="entry name" value="Death"/>
    <property type="match status" value="1"/>
</dbReference>
<dbReference type="EnsemblMetazoa" id="XM_038189746.1">
    <property type="protein sequence ID" value="XP_038045674.1"/>
    <property type="gene ID" value="LOC119720178"/>
</dbReference>
<dbReference type="GO" id="GO:0007165">
    <property type="term" value="P:signal transduction"/>
    <property type="evidence" value="ECO:0007669"/>
    <property type="project" value="InterPro"/>
</dbReference>
<reference evidence="3" key="1">
    <citation type="submission" date="2022-11" db="UniProtKB">
        <authorList>
            <consortium name="EnsemblMetazoa"/>
        </authorList>
    </citation>
    <scope>IDENTIFICATION</scope>
</reference>
<dbReference type="OrthoDB" id="9988315at2759"/>
<evidence type="ECO:0000256" key="1">
    <source>
        <dbReference type="SAM" id="MobiDB-lite"/>
    </source>
</evidence>